<comment type="caution">
    <text evidence="1">The sequence shown here is derived from an EMBL/GenBank/DDBJ whole genome shotgun (WGS) entry which is preliminary data.</text>
</comment>
<protein>
    <submittedName>
        <fullName evidence="1">Uncharacterized protein</fullName>
    </submittedName>
</protein>
<evidence type="ECO:0000313" key="1">
    <source>
        <dbReference type="EMBL" id="KAJ5414909.1"/>
    </source>
</evidence>
<proteinExistence type="predicted"/>
<reference evidence="1" key="1">
    <citation type="submission" date="2022-12" db="EMBL/GenBank/DDBJ databases">
        <authorList>
            <person name="Petersen C."/>
        </authorList>
    </citation>
    <scope>NUCLEOTIDE SEQUENCE</scope>
    <source>
        <strain evidence="1">IBT 29677</strain>
    </source>
</reference>
<organism evidence="1 2">
    <name type="scientific">Penicillium cosmopolitanum</name>
    <dbReference type="NCBI Taxonomy" id="1131564"/>
    <lineage>
        <taxon>Eukaryota</taxon>
        <taxon>Fungi</taxon>
        <taxon>Dikarya</taxon>
        <taxon>Ascomycota</taxon>
        <taxon>Pezizomycotina</taxon>
        <taxon>Eurotiomycetes</taxon>
        <taxon>Eurotiomycetidae</taxon>
        <taxon>Eurotiales</taxon>
        <taxon>Aspergillaceae</taxon>
        <taxon>Penicillium</taxon>
    </lineage>
</organism>
<accession>A0A9W9WCH7</accession>
<name>A0A9W9WCH7_9EURO</name>
<dbReference type="Proteomes" id="UP001147747">
    <property type="component" value="Unassembled WGS sequence"/>
</dbReference>
<keyword evidence="2" id="KW-1185">Reference proteome</keyword>
<gene>
    <name evidence="1" type="ORF">N7509_000007</name>
</gene>
<feature type="non-terminal residue" evidence="1">
    <location>
        <position position="1"/>
    </location>
</feature>
<sequence length="113" mass="12920">SRSHSMEPRKLPGPAEDIRKEIQVLIPQLKTVEEDESGNKKYSGDTLSELNWEGRLRYWSKRTKLDLRDTAYLIPIPNEIEVNGWFLKDGWFVQVNNNPVVGAGATTLVITPR</sequence>
<dbReference type="GeneID" id="81363634"/>
<evidence type="ECO:0000313" key="2">
    <source>
        <dbReference type="Proteomes" id="UP001147747"/>
    </source>
</evidence>
<dbReference type="OrthoDB" id="4390692at2759"/>
<reference evidence="1" key="2">
    <citation type="journal article" date="2023" name="IMA Fungus">
        <title>Comparative genomic study of the Penicillium genus elucidates a diverse pangenome and 15 lateral gene transfer events.</title>
        <authorList>
            <person name="Petersen C."/>
            <person name="Sorensen T."/>
            <person name="Nielsen M.R."/>
            <person name="Sondergaard T.E."/>
            <person name="Sorensen J.L."/>
            <person name="Fitzpatrick D.A."/>
            <person name="Frisvad J.C."/>
            <person name="Nielsen K.L."/>
        </authorList>
    </citation>
    <scope>NUCLEOTIDE SEQUENCE</scope>
    <source>
        <strain evidence="1">IBT 29677</strain>
    </source>
</reference>
<dbReference type="AlphaFoldDB" id="A0A9W9WCH7"/>
<dbReference type="EMBL" id="JAPZBU010000001">
    <property type="protein sequence ID" value="KAJ5414909.1"/>
    <property type="molecule type" value="Genomic_DNA"/>
</dbReference>
<dbReference type="RefSeq" id="XP_056494755.1">
    <property type="nucleotide sequence ID" value="XM_056624654.1"/>
</dbReference>